<reference evidence="2" key="1">
    <citation type="journal article" date="2019" name="Int. J. Syst. Evol. Microbiol.">
        <title>The Global Catalogue of Microorganisms (GCM) 10K type strain sequencing project: providing services to taxonomists for standard genome sequencing and annotation.</title>
        <authorList>
            <consortium name="The Broad Institute Genomics Platform"/>
            <consortium name="The Broad Institute Genome Sequencing Center for Infectious Disease"/>
            <person name="Wu L."/>
            <person name="Ma J."/>
        </authorList>
    </citation>
    <scope>NUCLEOTIDE SEQUENCE [LARGE SCALE GENOMIC DNA]</scope>
    <source>
        <strain evidence="2">JCM 19173</strain>
    </source>
</reference>
<comment type="caution">
    <text evidence="1">The sequence shown here is derived from an EMBL/GenBank/DDBJ whole genome shotgun (WGS) entry which is preliminary data.</text>
</comment>
<dbReference type="RefSeq" id="WP_189070738.1">
    <property type="nucleotide sequence ID" value="NZ_BMPE01000023.1"/>
</dbReference>
<evidence type="ECO:0000313" key="1">
    <source>
        <dbReference type="EMBL" id="GGL17025.1"/>
    </source>
</evidence>
<name>A0ABQ2FQI9_9DEIO</name>
<dbReference type="Proteomes" id="UP000604341">
    <property type="component" value="Unassembled WGS sequence"/>
</dbReference>
<proteinExistence type="predicted"/>
<protein>
    <submittedName>
        <fullName evidence="1">Uncharacterized protein</fullName>
    </submittedName>
</protein>
<sequence>MTEQADLTWHLDMEAHFQMSRILLQELELESGVTVTCFITSGPEAGLTFHARTPHEGGRAGMVTVARDVVRQGGLAGVRPALAYLLRAAGLGLLPRATRLEPTPVIGMWSVAGARLDIKLLD</sequence>
<organism evidence="1 2">
    <name type="scientific">Deinococcus radiotolerans</name>
    <dbReference type="NCBI Taxonomy" id="1309407"/>
    <lineage>
        <taxon>Bacteria</taxon>
        <taxon>Thermotogati</taxon>
        <taxon>Deinococcota</taxon>
        <taxon>Deinococci</taxon>
        <taxon>Deinococcales</taxon>
        <taxon>Deinococcaceae</taxon>
        <taxon>Deinococcus</taxon>
    </lineage>
</organism>
<keyword evidence="2" id="KW-1185">Reference proteome</keyword>
<evidence type="ECO:0000313" key="2">
    <source>
        <dbReference type="Proteomes" id="UP000604341"/>
    </source>
</evidence>
<dbReference type="EMBL" id="BMPE01000023">
    <property type="protein sequence ID" value="GGL17025.1"/>
    <property type="molecule type" value="Genomic_DNA"/>
</dbReference>
<accession>A0ABQ2FQI9</accession>
<gene>
    <name evidence="1" type="ORF">GCM10010844_39890</name>
</gene>